<dbReference type="PROSITE" id="PS00232">
    <property type="entry name" value="CADHERIN_1"/>
    <property type="match status" value="1"/>
</dbReference>
<feature type="compositionally biased region" description="Low complexity" evidence="9">
    <location>
        <begin position="291"/>
        <end position="300"/>
    </location>
</feature>
<feature type="chain" id="PRO_5013094100" evidence="10">
    <location>
        <begin position="32"/>
        <end position="1687"/>
    </location>
</feature>
<evidence type="ECO:0000256" key="9">
    <source>
        <dbReference type="SAM" id="MobiDB-lite"/>
    </source>
</evidence>
<keyword evidence="7" id="KW-0472">Membrane</keyword>
<protein>
    <submittedName>
        <fullName evidence="12">Protocadherin Fat 4</fullName>
    </submittedName>
</protein>
<evidence type="ECO:0000259" key="11">
    <source>
        <dbReference type="PROSITE" id="PS50268"/>
    </source>
</evidence>
<evidence type="ECO:0000256" key="10">
    <source>
        <dbReference type="SAM" id="SignalP"/>
    </source>
</evidence>
<gene>
    <name evidence="12" type="ORF">BV898_00340</name>
</gene>
<keyword evidence="5" id="KW-0130">Cell adhesion</keyword>
<dbReference type="PRINTS" id="PR00205">
    <property type="entry name" value="CADHERIN"/>
</dbReference>
<accession>A0A1W0XFT8</accession>
<dbReference type="Proteomes" id="UP000192578">
    <property type="component" value="Unassembled WGS sequence"/>
</dbReference>
<dbReference type="PROSITE" id="PS50268">
    <property type="entry name" value="CADHERIN_2"/>
    <property type="match status" value="6"/>
</dbReference>
<dbReference type="OrthoDB" id="6252479at2759"/>
<feature type="domain" description="Cadherin" evidence="11">
    <location>
        <begin position="854"/>
        <end position="944"/>
    </location>
</feature>
<reference evidence="13" key="1">
    <citation type="submission" date="2017-01" db="EMBL/GenBank/DDBJ databases">
        <title>Comparative genomics of anhydrobiosis in the tardigrade Hypsibius dujardini.</title>
        <authorList>
            <person name="Yoshida Y."/>
            <person name="Koutsovoulos G."/>
            <person name="Laetsch D."/>
            <person name="Stevens L."/>
            <person name="Kumar S."/>
            <person name="Horikawa D."/>
            <person name="Ishino K."/>
            <person name="Komine S."/>
            <person name="Tomita M."/>
            <person name="Blaxter M."/>
            <person name="Arakawa K."/>
        </authorList>
    </citation>
    <scope>NUCLEOTIDE SEQUENCE [LARGE SCALE GENOMIC DNA]</scope>
    <source>
        <strain evidence="13">Z151</strain>
    </source>
</reference>
<evidence type="ECO:0000256" key="5">
    <source>
        <dbReference type="ARBA" id="ARBA00022889"/>
    </source>
</evidence>
<keyword evidence="10" id="KW-0732">Signal</keyword>
<evidence type="ECO:0000256" key="2">
    <source>
        <dbReference type="ARBA" id="ARBA00022692"/>
    </source>
</evidence>
<dbReference type="GO" id="GO:0005911">
    <property type="term" value="C:cell-cell junction"/>
    <property type="evidence" value="ECO:0007669"/>
    <property type="project" value="TreeGrafter"/>
</dbReference>
<dbReference type="InterPro" id="IPR002126">
    <property type="entry name" value="Cadherin-like_dom"/>
</dbReference>
<evidence type="ECO:0000256" key="6">
    <source>
        <dbReference type="ARBA" id="ARBA00022989"/>
    </source>
</evidence>
<dbReference type="Gene3D" id="2.60.40.60">
    <property type="entry name" value="Cadherins"/>
    <property type="match status" value="10"/>
</dbReference>
<dbReference type="SMART" id="SM00112">
    <property type="entry name" value="CA"/>
    <property type="match status" value="9"/>
</dbReference>
<sequence length="1687" mass="177824">MSYLVAPSILLVLRWTTVPLLLVVPNHVAQAYSTVPHPDAKSTNLVSQSAALLEPCADTPARYVFLRGPVKLGEEIAKIQTAINGQPAQTYRIQHDGVETPFFMDQNSGTLSVKRADISLQNGSPHNLTVVAATERSTCYLHLYILSTGKIGGESALPPRASSAGSPNIAPFFNQSTLVSFPAVPYPGNRITPAVAYYDFNTEKFLAPSSSYQVTYVTFPPLAAPSNGTSHDDGHTLPARQLNLPSGPLESFPEGRQQPQQSIQQQISSNFISPALPIAFLPPDAVGYGNQQQPSSQTPSPALPIAFMPPGSSVGYGNGQSGLPQSQSSGSSNNGLVCSTCRPPPVCSQPLYTSIIPENAAVGTSVVRASATGQGLQWSISDTAFERFSISPTTGEVSVAGSLKRRVRAAMEFKIRATDVFGLWCDSIVRINVMPDDSSGGNNPGRNSNTNSQPYFVQSYYYFTIPCGAGPQRVGSVLATDMDITQTLTYQLTNTNEFTIDGRGNIQTTGSIQSSTDRVFYVIATDNGSPVQSATATITITVSGSCTSQQTNENTPPTFGQTTYTLSASCRVNNVFVGMTTATDYERNTVSYSVRGTQEFSVNPATGEIRSQGALIDSTPRTFSVIATDNGSPPMSSAVTVTVNIGNCLPPNNPPAFGQSSYQFSVQCIGGGRGTPVGNTQAYDTDGNSVTYSLIGTQEFSVDQTSGAITLNYALQFGGVRTFTVLATDNGQPSLSVSAGVTVIVGGSCQQIQTPPPPPIQTFPPTRPFQFTPAPPPLTFPPPPQTFPPFTTPSYVFTQQPFTLPPRPPPTFPPPVDQTDEPEPVRTTTPRSFPPVFSSQTYFFVAPCTNGSLTQIGTVQAFDPKGTTVTYNVISGSPGFDVDFMTGALVSIGPISELGPRTVIVAATDSATPRSTATTTVQIIVVGQCNLSPRPPAPSSPPTFPTFPVTRPPPAATYTPTYPPQTFPPTYPPTFSPIRPTFPPIPPPTQPPPLPQPPRFSQQSYTLLMTCPLTVNQLVGVVQAVVSPQAQAVTYSIAGSTNFIISMSGEIRTTGLLTGPLAVSFQVTATDNMGGRSTVQVYVSIPACQPPVRPPAFSQGSYGFGIACPNSPNILVGTVTAQASQQQILTYNLLGTSRFSVDNRGEIRSTVLLGSGQTYTFIITATDESGSQTVASAQVTVNVGFCATQAPPTQPATYPIQTFPPNLPPYFTAPSYSFTAVCNSQSGTAIGSVYAFDDRSTVTYSLQSQNFAINPSTGDIRTTTQIVSSAPVTFTVIATDAQGLRASATVTISATGCAGPYPPTENSRIPVISTPLTNTFTSCDPSTGVVESGSQIGTIRVVGDNSQLQYSVNGDGRFLASPYSGQVFTTTALESGSYLFAVQVSDFSTGVGLSASATFSLVVDCSSMGSRPCSTPYYETSISESAQLGTPVITLSIPGSGNGPAVSASRPYSGPQYSGGSLNYVNSPTYAASIPGGAYRRSVRHAAIGHRVPVARRGAAGPKKYKQLIAQQQGLSIAGDAGYVIQKASTPGVFRLDQSSGRITLAQPLDRERVDSYMLKIRSREGNYYCVTKVGIEVTDVNDNAPIFLNQSYSFTVPCGGGASAFVGVVTAQDRDSGLRGFISYSILNANNQLFGIDCYTGEIRLRRAVTPGSLPTTLMIQAENPTSPTQSTTIAVTVGPGQDCGG</sequence>
<dbReference type="EMBL" id="MTYJ01000001">
    <property type="protein sequence ID" value="OQV26221.1"/>
    <property type="molecule type" value="Genomic_DNA"/>
</dbReference>
<dbReference type="GO" id="GO:0005886">
    <property type="term" value="C:plasma membrane"/>
    <property type="evidence" value="ECO:0007669"/>
    <property type="project" value="InterPro"/>
</dbReference>
<feature type="domain" description="Cadherin" evidence="11">
    <location>
        <begin position="674"/>
        <end position="760"/>
    </location>
</feature>
<feature type="compositionally biased region" description="Low complexity" evidence="9">
    <location>
        <begin position="321"/>
        <end position="335"/>
    </location>
</feature>
<comment type="caution">
    <text evidence="12">The sequence shown here is derived from an EMBL/GenBank/DDBJ whole genome shotgun (WGS) entry which is preliminary data.</text>
</comment>
<feature type="domain" description="Cadherin" evidence="11">
    <location>
        <begin position="348"/>
        <end position="456"/>
    </location>
</feature>
<evidence type="ECO:0000313" key="13">
    <source>
        <dbReference type="Proteomes" id="UP000192578"/>
    </source>
</evidence>
<evidence type="ECO:0000256" key="4">
    <source>
        <dbReference type="ARBA" id="ARBA00022837"/>
    </source>
</evidence>
<feature type="region of interest" description="Disordered" evidence="9">
    <location>
        <begin position="225"/>
        <end position="265"/>
    </location>
</feature>
<dbReference type="CDD" id="cd11304">
    <property type="entry name" value="Cadherin_repeat"/>
    <property type="match status" value="9"/>
</dbReference>
<feature type="region of interest" description="Disordered" evidence="9">
    <location>
        <begin position="798"/>
        <end position="832"/>
    </location>
</feature>
<keyword evidence="4 8" id="KW-0106">Calcium</keyword>
<dbReference type="SUPFAM" id="SSF49313">
    <property type="entry name" value="Cadherin-like"/>
    <property type="match status" value="10"/>
</dbReference>
<keyword evidence="13" id="KW-1185">Reference proteome</keyword>
<evidence type="ECO:0000256" key="1">
    <source>
        <dbReference type="ARBA" id="ARBA00004370"/>
    </source>
</evidence>
<organism evidence="12 13">
    <name type="scientific">Hypsibius exemplaris</name>
    <name type="common">Freshwater tardigrade</name>
    <dbReference type="NCBI Taxonomy" id="2072580"/>
    <lineage>
        <taxon>Eukaryota</taxon>
        <taxon>Metazoa</taxon>
        <taxon>Ecdysozoa</taxon>
        <taxon>Tardigrada</taxon>
        <taxon>Eutardigrada</taxon>
        <taxon>Parachela</taxon>
        <taxon>Hypsibioidea</taxon>
        <taxon>Hypsibiidae</taxon>
        <taxon>Hypsibius</taxon>
    </lineage>
</organism>
<feature type="domain" description="Cadherin" evidence="11">
    <location>
        <begin position="1523"/>
        <end position="1588"/>
    </location>
</feature>
<feature type="domain" description="Cadherin" evidence="11">
    <location>
        <begin position="577"/>
        <end position="657"/>
    </location>
</feature>
<feature type="signal peptide" evidence="10">
    <location>
        <begin position="1"/>
        <end position="31"/>
    </location>
</feature>
<keyword evidence="2" id="KW-0812">Transmembrane</keyword>
<evidence type="ECO:0000256" key="7">
    <source>
        <dbReference type="ARBA" id="ARBA00023136"/>
    </source>
</evidence>
<dbReference type="Pfam" id="PF00028">
    <property type="entry name" value="Cadherin"/>
    <property type="match status" value="1"/>
</dbReference>
<keyword evidence="6" id="KW-1133">Transmembrane helix</keyword>
<dbReference type="GO" id="GO:0005509">
    <property type="term" value="F:calcium ion binding"/>
    <property type="evidence" value="ECO:0007669"/>
    <property type="project" value="UniProtKB-UniRule"/>
</dbReference>
<dbReference type="InterPro" id="IPR020894">
    <property type="entry name" value="Cadherin_CS"/>
</dbReference>
<keyword evidence="3" id="KW-0677">Repeat</keyword>
<dbReference type="InterPro" id="IPR015919">
    <property type="entry name" value="Cadherin-like_sf"/>
</dbReference>
<comment type="subcellular location">
    <subcellularLocation>
        <location evidence="1">Membrane</location>
    </subcellularLocation>
</comment>
<evidence type="ECO:0000313" key="12">
    <source>
        <dbReference type="EMBL" id="OQV26221.1"/>
    </source>
</evidence>
<feature type="domain" description="Cadherin" evidence="11">
    <location>
        <begin position="474"/>
        <end position="559"/>
    </location>
</feature>
<evidence type="ECO:0000256" key="8">
    <source>
        <dbReference type="PROSITE-ProRule" id="PRU00043"/>
    </source>
</evidence>
<evidence type="ECO:0000256" key="3">
    <source>
        <dbReference type="ARBA" id="ARBA00022737"/>
    </source>
</evidence>
<dbReference type="GO" id="GO:0007156">
    <property type="term" value="P:homophilic cell adhesion via plasma membrane adhesion molecules"/>
    <property type="evidence" value="ECO:0007669"/>
    <property type="project" value="InterPro"/>
</dbReference>
<dbReference type="PANTHER" id="PTHR24025">
    <property type="entry name" value="DESMOGLEIN FAMILY MEMBER"/>
    <property type="match status" value="1"/>
</dbReference>
<name>A0A1W0XFT8_HYPEX</name>
<dbReference type="PRINTS" id="PR01217">
    <property type="entry name" value="PRICHEXTENSN"/>
</dbReference>
<dbReference type="PANTHER" id="PTHR24025:SF23">
    <property type="entry name" value="NEURAL-CADHERIN"/>
    <property type="match status" value="1"/>
</dbReference>
<dbReference type="InterPro" id="IPR050971">
    <property type="entry name" value="Cadherin-domain_protein"/>
</dbReference>
<proteinExistence type="predicted"/>
<feature type="region of interest" description="Disordered" evidence="9">
    <location>
        <begin position="283"/>
        <end position="335"/>
    </location>
</feature>
<feature type="compositionally biased region" description="Pro residues" evidence="9">
    <location>
        <begin position="803"/>
        <end position="816"/>
    </location>
</feature>